<comment type="caution">
    <text evidence="1">The sequence shown here is derived from an EMBL/GenBank/DDBJ whole genome shotgun (WGS) entry which is preliminary data.</text>
</comment>
<reference evidence="1" key="1">
    <citation type="journal article" date="2023" name="IScience">
        <title>Live-bearing cockroach genome reveals convergent evolutionary mechanisms linked to viviparity in insects and beyond.</title>
        <authorList>
            <person name="Fouks B."/>
            <person name="Harrison M.C."/>
            <person name="Mikhailova A.A."/>
            <person name="Marchal E."/>
            <person name="English S."/>
            <person name="Carruthers M."/>
            <person name="Jennings E.C."/>
            <person name="Chiamaka E.L."/>
            <person name="Frigard R.A."/>
            <person name="Pippel M."/>
            <person name="Attardo G.M."/>
            <person name="Benoit J.B."/>
            <person name="Bornberg-Bauer E."/>
            <person name="Tobe S.S."/>
        </authorList>
    </citation>
    <scope>NUCLEOTIDE SEQUENCE</scope>
    <source>
        <strain evidence="1">Stay&amp;Tobe</strain>
    </source>
</reference>
<dbReference type="Proteomes" id="UP001233999">
    <property type="component" value="Unassembled WGS sequence"/>
</dbReference>
<dbReference type="EMBL" id="JASPKZ010000038">
    <property type="protein sequence ID" value="KAJ9601020.1"/>
    <property type="molecule type" value="Genomic_DNA"/>
</dbReference>
<reference evidence="1" key="2">
    <citation type="submission" date="2023-05" db="EMBL/GenBank/DDBJ databases">
        <authorList>
            <person name="Fouks B."/>
        </authorList>
    </citation>
    <scope>NUCLEOTIDE SEQUENCE</scope>
    <source>
        <strain evidence="1">Stay&amp;Tobe</strain>
        <tissue evidence="1">Testes</tissue>
    </source>
</reference>
<organism evidence="1 2">
    <name type="scientific">Diploptera punctata</name>
    <name type="common">Pacific beetle cockroach</name>
    <dbReference type="NCBI Taxonomy" id="6984"/>
    <lineage>
        <taxon>Eukaryota</taxon>
        <taxon>Metazoa</taxon>
        <taxon>Ecdysozoa</taxon>
        <taxon>Arthropoda</taxon>
        <taxon>Hexapoda</taxon>
        <taxon>Insecta</taxon>
        <taxon>Pterygota</taxon>
        <taxon>Neoptera</taxon>
        <taxon>Polyneoptera</taxon>
        <taxon>Dictyoptera</taxon>
        <taxon>Blattodea</taxon>
        <taxon>Blaberoidea</taxon>
        <taxon>Blaberidae</taxon>
        <taxon>Diplopterinae</taxon>
        <taxon>Diploptera</taxon>
    </lineage>
</organism>
<feature type="non-terminal residue" evidence="1">
    <location>
        <position position="56"/>
    </location>
</feature>
<keyword evidence="2" id="KW-1185">Reference proteome</keyword>
<sequence length="56" mass="6832">SIMYRIRNLSLVVLIMRGRSERTILLERRYRHMMKFLRGPIYLVGHRLTNHLLSHN</sequence>
<gene>
    <name evidence="1" type="ORF">L9F63_000858</name>
</gene>
<evidence type="ECO:0000313" key="2">
    <source>
        <dbReference type="Proteomes" id="UP001233999"/>
    </source>
</evidence>
<feature type="non-terminal residue" evidence="1">
    <location>
        <position position="1"/>
    </location>
</feature>
<proteinExistence type="predicted"/>
<name>A0AAD8ALQ2_DIPPU</name>
<protein>
    <submittedName>
        <fullName evidence="1">Uncharacterized protein</fullName>
    </submittedName>
</protein>
<dbReference type="AlphaFoldDB" id="A0AAD8ALQ2"/>
<evidence type="ECO:0000313" key="1">
    <source>
        <dbReference type="EMBL" id="KAJ9601020.1"/>
    </source>
</evidence>
<accession>A0AAD8ALQ2</accession>